<evidence type="ECO:0000259" key="3">
    <source>
        <dbReference type="Pfam" id="PF13559"/>
    </source>
</evidence>
<dbReference type="Pfam" id="PF13559">
    <property type="entry name" value="DUF4129"/>
    <property type="match status" value="1"/>
</dbReference>
<reference evidence="4 5" key="1">
    <citation type="submission" date="2021-01" db="EMBL/GenBank/DDBJ databases">
        <title>Sequencing the genomes of 1000 actinobacteria strains.</title>
        <authorList>
            <person name="Klenk H.-P."/>
        </authorList>
    </citation>
    <scope>NUCLEOTIDE SEQUENCE [LARGE SCALE GENOMIC DNA]</scope>
    <source>
        <strain evidence="4 5">DSM 18662</strain>
    </source>
</reference>
<dbReference type="EMBL" id="JAFBCF010000001">
    <property type="protein sequence ID" value="MBM7800035.1"/>
    <property type="molecule type" value="Genomic_DNA"/>
</dbReference>
<keyword evidence="2" id="KW-0472">Membrane</keyword>
<organism evidence="4 5">
    <name type="scientific">Microlunatus panaciterrae</name>
    <dbReference type="NCBI Taxonomy" id="400768"/>
    <lineage>
        <taxon>Bacteria</taxon>
        <taxon>Bacillati</taxon>
        <taxon>Actinomycetota</taxon>
        <taxon>Actinomycetes</taxon>
        <taxon>Propionibacteriales</taxon>
        <taxon>Propionibacteriaceae</taxon>
        <taxon>Microlunatus</taxon>
    </lineage>
</organism>
<sequence length="240" mass="25377">MRLRTRSVGALVGVVTVLVLALLGAATGGSWTLEHRNFPQFARPDRPFEMPTPAGGMPGPASATPQPHPPALHLDLSWLGTLALAVGVLAAVGLLWWLWQRFRRTVSTVREDPRGLGAALVADQAMPDLPVLRQGIAAATRSLDRISDPNNAIVAAWLELEEAADGSGVTRQPAQTPTEFTVDVLARTEADPVATRELLRLYHRARFSSAGVGPNEVAAARACLGRLAASWTGAAPGPTP</sequence>
<evidence type="ECO:0000313" key="5">
    <source>
        <dbReference type="Proteomes" id="UP000704762"/>
    </source>
</evidence>
<feature type="compositionally biased region" description="Low complexity" evidence="1">
    <location>
        <begin position="51"/>
        <end position="65"/>
    </location>
</feature>
<keyword evidence="2" id="KW-1133">Transmembrane helix</keyword>
<feature type="transmembrane region" description="Helical" evidence="2">
    <location>
        <begin position="76"/>
        <end position="99"/>
    </location>
</feature>
<feature type="domain" description="Protein-glutamine gamma-glutamyltransferase-like C-terminal" evidence="3">
    <location>
        <begin position="156"/>
        <end position="224"/>
    </location>
</feature>
<keyword evidence="5" id="KW-1185">Reference proteome</keyword>
<evidence type="ECO:0000256" key="2">
    <source>
        <dbReference type="SAM" id="Phobius"/>
    </source>
</evidence>
<evidence type="ECO:0000313" key="4">
    <source>
        <dbReference type="EMBL" id="MBM7800035.1"/>
    </source>
</evidence>
<comment type="caution">
    <text evidence="4">The sequence shown here is derived from an EMBL/GenBank/DDBJ whole genome shotgun (WGS) entry which is preliminary data.</text>
</comment>
<dbReference type="RefSeq" id="WP_204919184.1">
    <property type="nucleotide sequence ID" value="NZ_BAAAQP010000003.1"/>
</dbReference>
<protein>
    <recommendedName>
        <fullName evidence="3">Protein-glutamine gamma-glutamyltransferase-like C-terminal domain-containing protein</fullName>
    </recommendedName>
</protein>
<keyword evidence="2" id="KW-0812">Transmembrane</keyword>
<name>A0ABS2RLZ3_9ACTN</name>
<gene>
    <name evidence="4" type="ORF">JOE57_002956</name>
</gene>
<evidence type="ECO:0000256" key="1">
    <source>
        <dbReference type="SAM" id="MobiDB-lite"/>
    </source>
</evidence>
<dbReference type="InterPro" id="IPR025403">
    <property type="entry name" value="TgpA-like_C"/>
</dbReference>
<proteinExistence type="predicted"/>
<accession>A0ABS2RLZ3</accession>
<feature type="region of interest" description="Disordered" evidence="1">
    <location>
        <begin position="42"/>
        <end position="68"/>
    </location>
</feature>
<dbReference type="Proteomes" id="UP000704762">
    <property type="component" value="Unassembled WGS sequence"/>
</dbReference>